<dbReference type="STRING" id="1429043.X474_11370"/>
<dbReference type="AlphaFoldDB" id="A0A0D2GFB9"/>
<keyword evidence="1" id="KW-1133">Transmembrane helix</keyword>
<feature type="transmembrane region" description="Helical" evidence="1">
    <location>
        <begin position="202"/>
        <end position="222"/>
    </location>
</feature>
<feature type="transmembrane region" description="Helical" evidence="1">
    <location>
        <begin position="274"/>
        <end position="295"/>
    </location>
</feature>
<dbReference type="PANTHER" id="PTHR41771">
    <property type="entry name" value="MEMBRANE PROTEIN-RELATED"/>
    <property type="match status" value="1"/>
</dbReference>
<organism evidence="2 3">
    <name type="scientific">Dethiosulfatarculus sandiegensis</name>
    <dbReference type="NCBI Taxonomy" id="1429043"/>
    <lineage>
        <taxon>Bacteria</taxon>
        <taxon>Pseudomonadati</taxon>
        <taxon>Thermodesulfobacteriota</taxon>
        <taxon>Desulfarculia</taxon>
        <taxon>Desulfarculales</taxon>
        <taxon>Desulfarculaceae</taxon>
        <taxon>Dethiosulfatarculus</taxon>
    </lineage>
</organism>
<feature type="transmembrane region" description="Helical" evidence="1">
    <location>
        <begin position="228"/>
        <end position="253"/>
    </location>
</feature>
<dbReference type="InterPro" id="IPR012507">
    <property type="entry name" value="YibE_F"/>
</dbReference>
<reference evidence="2 3" key="1">
    <citation type="submission" date="2013-11" db="EMBL/GenBank/DDBJ databases">
        <title>Metagenomic analysis of a methanogenic consortium involved in long chain n-alkane degradation.</title>
        <authorList>
            <person name="Davidova I.A."/>
            <person name="Callaghan A.V."/>
            <person name="Wawrik B."/>
            <person name="Pruitt S."/>
            <person name="Marks C."/>
            <person name="Duncan K.E."/>
            <person name="Suflita J.M."/>
        </authorList>
    </citation>
    <scope>NUCLEOTIDE SEQUENCE [LARGE SCALE GENOMIC DNA]</scope>
    <source>
        <strain evidence="2 3">SPR</strain>
    </source>
</reference>
<evidence type="ECO:0000256" key="1">
    <source>
        <dbReference type="SAM" id="Phobius"/>
    </source>
</evidence>
<feature type="transmembrane region" description="Helical" evidence="1">
    <location>
        <begin position="35"/>
        <end position="55"/>
    </location>
</feature>
<dbReference type="Proteomes" id="UP000032233">
    <property type="component" value="Unassembled WGS sequence"/>
</dbReference>
<comment type="caution">
    <text evidence="2">The sequence shown here is derived from an EMBL/GenBank/DDBJ whole genome shotgun (WGS) entry which is preliminary data.</text>
</comment>
<proteinExistence type="predicted"/>
<dbReference type="PANTHER" id="PTHR41771:SF1">
    <property type="entry name" value="MEMBRANE PROTEIN"/>
    <property type="match status" value="1"/>
</dbReference>
<dbReference type="PATRIC" id="fig|1429043.3.peg.2416"/>
<feature type="transmembrane region" description="Helical" evidence="1">
    <location>
        <begin position="152"/>
        <end position="170"/>
    </location>
</feature>
<protein>
    <submittedName>
        <fullName evidence="2">Membrane protein</fullName>
    </submittedName>
</protein>
<gene>
    <name evidence="2" type="ORF">X474_11370</name>
</gene>
<accession>A0A0D2GFB9</accession>
<dbReference type="InParanoid" id="A0A0D2GFB9"/>
<feature type="transmembrane region" description="Helical" evidence="1">
    <location>
        <begin position="346"/>
        <end position="368"/>
    </location>
</feature>
<keyword evidence="3" id="KW-1185">Reference proteome</keyword>
<name>A0A0D2GFB9_9BACT</name>
<evidence type="ECO:0000313" key="3">
    <source>
        <dbReference type="Proteomes" id="UP000032233"/>
    </source>
</evidence>
<evidence type="ECO:0000313" key="2">
    <source>
        <dbReference type="EMBL" id="KIX13617.1"/>
    </source>
</evidence>
<feature type="transmembrane region" description="Helical" evidence="1">
    <location>
        <begin position="374"/>
        <end position="395"/>
    </location>
</feature>
<dbReference type="EMBL" id="AZAC01000014">
    <property type="protein sequence ID" value="KIX13617.1"/>
    <property type="molecule type" value="Genomic_DNA"/>
</dbReference>
<keyword evidence="1" id="KW-0812">Transmembrane</keyword>
<sequence length="414" mass="44585">MKLLCYFPKPAFKRPRPKAARSNVEFKKHAWKKDALLTGLLLVLSAILLCLPTGFDQRVNQDSIRCQGLVLKADNSGLQRMGIIKKGYQDLVLKALDGPLKGQVLKGSNQLQGRMDLDKIFTPGDKALMVVSLDDQGRVVFVNPQDHYRLDLELILLGLFALLLIAFGGFTGLKALLSFVFAGLMLWKLLVPLLLKGLDPVLISLAVISLLTAVIVFLVAGINQKGVTAFLGAFCGVGVSCLLALYFTAAFKVHGAVMPFAETLLYSGFGHLDLMRIYVAAVFLAASGAVMDLAMDVAASLDEVHAQNPEMGFAQLAFSGLRVGRAVVGTMTTTLLLAYSGGFLTLFMAFMAQGVPLANFFNLIYVAAEVLKTLVGSFGLVTVAPFTAVIGAFIYTRKPVSLRAKSENSSLKQA</sequence>
<keyword evidence="1" id="KW-0472">Membrane</keyword>
<dbReference type="Pfam" id="PF07907">
    <property type="entry name" value="YibE_F"/>
    <property type="match status" value="1"/>
</dbReference>